<keyword evidence="4" id="KW-0472">Membrane</keyword>
<dbReference type="Proteomes" id="UP000198287">
    <property type="component" value="Unassembled WGS sequence"/>
</dbReference>
<comment type="subcellular location">
    <subcellularLocation>
        <location evidence="1">Membrane</location>
        <topology evidence="1">Single-pass membrane protein</topology>
    </subcellularLocation>
</comment>
<dbReference type="GO" id="GO:0005886">
    <property type="term" value="C:plasma membrane"/>
    <property type="evidence" value="ECO:0007669"/>
    <property type="project" value="TreeGrafter"/>
</dbReference>
<feature type="transmembrane region" description="Helical" evidence="4">
    <location>
        <begin position="267"/>
        <end position="287"/>
    </location>
</feature>
<reference evidence="6 7" key="1">
    <citation type="submission" date="2015-12" db="EMBL/GenBank/DDBJ databases">
        <title>The genome of Folsomia candida.</title>
        <authorList>
            <person name="Faddeeva A."/>
            <person name="Derks M.F."/>
            <person name="Anvar Y."/>
            <person name="Smit S."/>
            <person name="Van Straalen N."/>
            <person name="Roelofs D."/>
        </authorList>
    </citation>
    <scope>NUCLEOTIDE SEQUENCE [LARGE SCALE GENOMIC DNA]</scope>
    <source>
        <strain evidence="6 7">VU population</strain>
        <tissue evidence="6">Whole body</tissue>
    </source>
</reference>
<evidence type="ECO:0000256" key="1">
    <source>
        <dbReference type="ARBA" id="ARBA00004167"/>
    </source>
</evidence>
<gene>
    <name evidence="6" type="ORF">Fcan01_19250</name>
</gene>
<dbReference type="InterPro" id="IPR050122">
    <property type="entry name" value="RTK"/>
</dbReference>
<keyword evidence="3" id="KW-0067">ATP-binding</keyword>
<accession>A0A226DMC8</accession>
<dbReference type="OrthoDB" id="7474219at2759"/>
<dbReference type="SUPFAM" id="SSF56112">
    <property type="entry name" value="Protein kinase-like (PK-like)"/>
    <property type="match status" value="1"/>
</dbReference>
<comment type="catalytic activity">
    <reaction evidence="2">
        <text>L-tyrosyl-[protein] + ATP = O-phospho-L-tyrosyl-[protein] + ADP + H(+)</text>
        <dbReference type="Rhea" id="RHEA:10596"/>
        <dbReference type="Rhea" id="RHEA-COMP:10136"/>
        <dbReference type="Rhea" id="RHEA-COMP:20101"/>
        <dbReference type="ChEBI" id="CHEBI:15378"/>
        <dbReference type="ChEBI" id="CHEBI:30616"/>
        <dbReference type="ChEBI" id="CHEBI:46858"/>
        <dbReference type="ChEBI" id="CHEBI:61978"/>
        <dbReference type="ChEBI" id="CHEBI:456216"/>
        <dbReference type="EC" id="2.7.10.1"/>
    </reaction>
</comment>
<name>A0A226DMC8_FOLCA</name>
<dbReference type="PRINTS" id="PR00109">
    <property type="entry name" value="TYRKINASE"/>
</dbReference>
<evidence type="ECO:0000259" key="5">
    <source>
        <dbReference type="PROSITE" id="PS50011"/>
    </source>
</evidence>
<dbReference type="GO" id="GO:0007169">
    <property type="term" value="P:cell surface receptor protein tyrosine kinase signaling pathway"/>
    <property type="evidence" value="ECO:0007669"/>
    <property type="project" value="TreeGrafter"/>
</dbReference>
<feature type="transmembrane region" description="Helical" evidence="4">
    <location>
        <begin position="121"/>
        <end position="143"/>
    </location>
</feature>
<dbReference type="InterPro" id="IPR000719">
    <property type="entry name" value="Prot_kinase_dom"/>
</dbReference>
<feature type="transmembrane region" description="Helical" evidence="4">
    <location>
        <begin position="340"/>
        <end position="359"/>
    </location>
</feature>
<evidence type="ECO:0000256" key="2">
    <source>
        <dbReference type="ARBA" id="ARBA00051243"/>
    </source>
</evidence>
<dbReference type="GO" id="GO:0043235">
    <property type="term" value="C:receptor complex"/>
    <property type="evidence" value="ECO:0007669"/>
    <property type="project" value="TreeGrafter"/>
</dbReference>
<feature type="domain" description="Protein kinase" evidence="5">
    <location>
        <begin position="532"/>
        <end position="774"/>
    </location>
</feature>
<dbReference type="PROSITE" id="PS00107">
    <property type="entry name" value="PROTEIN_KINASE_ATP"/>
    <property type="match status" value="1"/>
</dbReference>
<dbReference type="PROSITE" id="PS50011">
    <property type="entry name" value="PROTEIN_KINASE_DOM"/>
    <property type="match status" value="1"/>
</dbReference>
<keyword evidence="4" id="KW-0812">Transmembrane</keyword>
<dbReference type="InterPro" id="IPR011009">
    <property type="entry name" value="Kinase-like_dom_sf"/>
</dbReference>
<keyword evidence="4" id="KW-1133">Transmembrane helix</keyword>
<keyword evidence="7" id="KW-1185">Reference proteome</keyword>
<feature type="transmembrane region" description="Helical" evidence="4">
    <location>
        <begin position="234"/>
        <end position="255"/>
    </location>
</feature>
<evidence type="ECO:0000313" key="6">
    <source>
        <dbReference type="EMBL" id="OXA46280.1"/>
    </source>
</evidence>
<organism evidence="6 7">
    <name type="scientific">Folsomia candida</name>
    <name type="common">Springtail</name>
    <dbReference type="NCBI Taxonomy" id="158441"/>
    <lineage>
        <taxon>Eukaryota</taxon>
        <taxon>Metazoa</taxon>
        <taxon>Ecdysozoa</taxon>
        <taxon>Arthropoda</taxon>
        <taxon>Hexapoda</taxon>
        <taxon>Collembola</taxon>
        <taxon>Entomobryomorpha</taxon>
        <taxon>Isotomoidea</taxon>
        <taxon>Isotomidae</taxon>
        <taxon>Proisotominae</taxon>
        <taxon>Folsomia</taxon>
    </lineage>
</organism>
<dbReference type="GO" id="GO:0004714">
    <property type="term" value="F:transmembrane receptor protein tyrosine kinase activity"/>
    <property type="evidence" value="ECO:0007669"/>
    <property type="project" value="UniProtKB-EC"/>
</dbReference>
<dbReference type="GO" id="GO:0005524">
    <property type="term" value="F:ATP binding"/>
    <property type="evidence" value="ECO:0007669"/>
    <property type="project" value="UniProtKB-UniRule"/>
</dbReference>
<dbReference type="PROSITE" id="PS00109">
    <property type="entry name" value="PROTEIN_KINASE_TYR"/>
    <property type="match status" value="1"/>
</dbReference>
<dbReference type="InterPro" id="IPR008266">
    <property type="entry name" value="Tyr_kinase_AS"/>
</dbReference>
<feature type="transmembrane region" description="Helical" evidence="4">
    <location>
        <begin position="477"/>
        <end position="498"/>
    </location>
</feature>
<evidence type="ECO:0000256" key="3">
    <source>
        <dbReference type="PROSITE-ProRule" id="PRU10141"/>
    </source>
</evidence>
<dbReference type="PANTHER" id="PTHR24416">
    <property type="entry name" value="TYROSINE-PROTEIN KINASE RECEPTOR"/>
    <property type="match status" value="1"/>
</dbReference>
<evidence type="ECO:0000256" key="4">
    <source>
        <dbReference type="SAM" id="Phobius"/>
    </source>
</evidence>
<keyword evidence="6" id="KW-0675">Receptor</keyword>
<keyword evidence="3" id="KW-0547">Nucleotide-binding</keyword>
<feature type="transmembrane region" description="Helical" evidence="4">
    <location>
        <begin position="371"/>
        <end position="395"/>
    </location>
</feature>
<protein>
    <submittedName>
        <fullName evidence="6">NT-3 growth factor receptor</fullName>
    </submittedName>
</protein>
<dbReference type="Gene3D" id="1.10.510.10">
    <property type="entry name" value="Transferase(Phosphotransferase) domain 1"/>
    <property type="match status" value="1"/>
</dbReference>
<dbReference type="PANTHER" id="PTHR24416:SF600">
    <property type="entry name" value="PDGF- AND VEGF-RECEPTOR RELATED, ISOFORM J"/>
    <property type="match status" value="1"/>
</dbReference>
<sequence>MKRNSSVAYRGGHDITCPLLNYSMRSSPLPLITENSTLTWTLETLENGNYHPCISSVLIGLCPDYYEYNSTSPFFGNDKLSRFELDYQERFAKDVLDPLKAFDLVKINPTNKYVIVEMGMFLMLWESYIVGLVAAPICVYIGIDPLHVLFSTKPHNYSFLLTLFRIGLFGLVAADVMKSVTAFFLLRLMVVCSINDIINDLRRLTGTKGMLLGNKEIYLFRKMYVWNKYTNSTFSAFAVPPSIFFGISVVILTYFGSIRLSGKMMFLAYLLNPIGGFLATCFVVVFIPQAAKMFEYSTSFLREMRNAPNLLKMQRKGWKSLRPLNIQVGQFGVRSERFVYFYQVFFFIIPPIFWALLNYPILSEKHIPTKLGLIPAFHFLFCLTFMNCGILLGIYQDLLRTNVGYPPASRRIGVHVTKLIRLHFWAHFKSSKPIARLVFVTYTNDVIGKGIQFVADYHRQIVLAKPSGFSDKLGITFPLQLFVFIFFYRLWFVFINYFKRRSESVEMDHFHRSFEKFMTETKIPVIKVKCDQSDATFLGGGFFGKVYKAEMIHPRDEIVAVKFITDFKSVLKDATALEKELQILTFLSSHGNPNLVGFHGIAWHFSNFTYQVGIVLQYCAGGMVTQYLDGIRYQDSFPWNVKPEMFKTLDKWSLQIIIHGDLAARNVLLDGHQNAKLADFGMSLKLYQYQEYALPGQTVFPWRYMALEVLQDLKFSAKSDVWSFGVLLWELYTFGETPWAGMEWNADFVTQLTNGRVLRAPEFARQIYNGTHAQ</sequence>
<feature type="binding site" evidence="3">
    <location>
        <position position="562"/>
    </location>
    <ligand>
        <name>ATP</name>
        <dbReference type="ChEBI" id="CHEBI:30616"/>
    </ligand>
</feature>
<comment type="caution">
    <text evidence="6">The sequence shown here is derived from an EMBL/GenBank/DDBJ whole genome shotgun (WGS) entry which is preliminary data.</text>
</comment>
<dbReference type="AlphaFoldDB" id="A0A226DMC8"/>
<dbReference type="Pfam" id="PF07714">
    <property type="entry name" value="PK_Tyr_Ser-Thr"/>
    <property type="match status" value="1"/>
</dbReference>
<dbReference type="InterPro" id="IPR001245">
    <property type="entry name" value="Ser-Thr/Tyr_kinase_cat_dom"/>
</dbReference>
<dbReference type="InterPro" id="IPR017441">
    <property type="entry name" value="Protein_kinase_ATP_BS"/>
</dbReference>
<evidence type="ECO:0000313" key="7">
    <source>
        <dbReference type="Proteomes" id="UP000198287"/>
    </source>
</evidence>
<dbReference type="EMBL" id="LNIX01000016">
    <property type="protein sequence ID" value="OXA46280.1"/>
    <property type="molecule type" value="Genomic_DNA"/>
</dbReference>
<proteinExistence type="predicted"/>